<dbReference type="AlphaFoldDB" id="A0A9W4E559"/>
<sequence length="76" mass="8553">MRTSPRFYRAGTWVPEPTERELAEGLARSRWDAHVLRTALREAAPEARSGRLVNMLAPAADIVDDDRRCLAVSAYI</sequence>
<keyword evidence="2" id="KW-1185">Reference proteome</keyword>
<dbReference type="Proteomes" id="UP001153328">
    <property type="component" value="Unassembled WGS sequence"/>
</dbReference>
<dbReference type="EMBL" id="CAJVAX010000009">
    <property type="protein sequence ID" value="CAG7623783.1"/>
    <property type="molecule type" value="Genomic_DNA"/>
</dbReference>
<reference evidence="1" key="1">
    <citation type="submission" date="2021-06" db="EMBL/GenBank/DDBJ databases">
        <authorList>
            <person name="Arsene-Ploetze F."/>
        </authorList>
    </citation>
    <scope>NUCLEOTIDE SEQUENCE</scope>
    <source>
        <strain evidence="1">SBRY1</strain>
    </source>
</reference>
<proteinExistence type="predicted"/>
<gene>
    <name evidence="1" type="ORF">SBRY_170009</name>
</gene>
<comment type="caution">
    <text evidence="1">The sequence shown here is derived from an EMBL/GenBank/DDBJ whole genome shotgun (WGS) entry which is preliminary data.</text>
</comment>
<name>A0A9W4E559_9ACTN</name>
<evidence type="ECO:0000313" key="1">
    <source>
        <dbReference type="EMBL" id="CAG7623783.1"/>
    </source>
</evidence>
<accession>A0A9W4E559</accession>
<organism evidence="1 2">
    <name type="scientific">Actinacidiphila bryophytorum</name>
    <dbReference type="NCBI Taxonomy" id="1436133"/>
    <lineage>
        <taxon>Bacteria</taxon>
        <taxon>Bacillati</taxon>
        <taxon>Actinomycetota</taxon>
        <taxon>Actinomycetes</taxon>
        <taxon>Kitasatosporales</taxon>
        <taxon>Streptomycetaceae</taxon>
        <taxon>Actinacidiphila</taxon>
    </lineage>
</organism>
<evidence type="ECO:0000313" key="2">
    <source>
        <dbReference type="Proteomes" id="UP001153328"/>
    </source>
</evidence>
<dbReference type="RefSeq" id="WP_205048837.1">
    <property type="nucleotide sequence ID" value="NZ_CAJVAX010000009.1"/>
</dbReference>
<protein>
    <submittedName>
        <fullName evidence="1">Uncharacterized protein</fullName>
    </submittedName>
</protein>